<dbReference type="GO" id="GO:0000981">
    <property type="term" value="F:DNA-binding transcription factor activity, RNA polymerase II-specific"/>
    <property type="evidence" value="ECO:0007669"/>
    <property type="project" value="TreeGrafter"/>
</dbReference>
<keyword evidence="4" id="KW-0677">Repeat</keyword>
<comment type="subcellular location">
    <subcellularLocation>
        <location evidence="1">Nucleus</location>
    </subcellularLocation>
</comment>
<feature type="domain" description="C2H2-type" evidence="13">
    <location>
        <begin position="115"/>
        <end position="142"/>
    </location>
</feature>
<reference evidence="14" key="1">
    <citation type="submission" date="2025-08" db="UniProtKB">
        <authorList>
            <consortium name="Ensembl"/>
        </authorList>
    </citation>
    <scope>IDENTIFICATION</scope>
</reference>
<feature type="region of interest" description="Disordered" evidence="12">
    <location>
        <begin position="46"/>
        <end position="99"/>
    </location>
</feature>
<evidence type="ECO:0000259" key="13">
    <source>
        <dbReference type="PROSITE" id="PS50157"/>
    </source>
</evidence>
<evidence type="ECO:0000313" key="14">
    <source>
        <dbReference type="Ensembl" id="ENSZLMP00000007815.1"/>
    </source>
</evidence>
<dbReference type="Proteomes" id="UP000694401">
    <property type="component" value="Unassembled WGS sequence"/>
</dbReference>
<dbReference type="FunFam" id="3.30.160.60:FF:000135">
    <property type="entry name" value="Zinc finger protein 358"/>
    <property type="match status" value="1"/>
</dbReference>
<keyword evidence="15" id="KW-1185">Reference proteome</keyword>
<evidence type="ECO:0000256" key="5">
    <source>
        <dbReference type="ARBA" id="ARBA00022771"/>
    </source>
</evidence>
<keyword evidence="6" id="KW-0862">Zinc</keyword>
<accession>A0A8D2P964</accession>
<proteinExistence type="inferred from homology"/>
<evidence type="ECO:0000256" key="7">
    <source>
        <dbReference type="ARBA" id="ARBA00023015"/>
    </source>
</evidence>
<feature type="domain" description="C2H2-type" evidence="13">
    <location>
        <begin position="171"/>
        <end position="198"/>
    </location>
</feature>
<dbReference type="GO" id="GO:0008270">
    <property type="term" value="F:zinc ion binding"/>
    <property type="evidence" value="ECO:0007669"/>
    <property type="project" value="UniProtKB-KW"/>
</dbReference>
<reference evidence="14" key="2">
    <citation type="submission" date="2025-09" db="UniProtKB">
        <authorList>
            <consortium name="Ensembl"/>
        </authorList>
    </citation>
    <scope>IDENTIFICATION</scope>
</reference>
<feature type="domain" description="C2H2-type" evidence="13">
    <location>
        <begin position="143"/>
        <end position="170"/>
    </location>
</feature>
<organism evidence="14 15">
    <name type="scientific">Zosterops lateralis melanops</name>
    <dbReference type="NCBI Taxonomy" id="1220523"/>
    <lineage>
        <taxon>Eukaryota</taxon>
        <taxon>Metazoa</taxon>
        <taxon>Chordata</taxon>
        <taxon>Craniata</taxon>
        <taxon>Vertebrata</taxon>
        <taxon>Euteleostomi</taxon>
        <taxon>Archelosauria</taxon>
        <taxon>Archosauria</taxon>
        <taxon>Dinosauria</taxon>
        <taxon>Saurischia</taxon>
        <taxon>Theropoda</taxon>
        <taxon>Coelurosauria</taxon>
        <taxon>Aves</taxon>
        <taxon>Neognathae</taxon>
        <taxon>Neoaves</taxon>
        <taxon>Telluraves</taxon>
        <taxon>Australaves</taxon>
        <taxon>Passeriformes</taxon>
        <taxon>Sylvioidea</taxon>
        <taxon>Zosteropidae</taxon>
        <taxon>Zosterops</taxon>
    </lineage>
</organism>
<dbReference type="FunFam" id="3.30.160.60:FF:001343">
    <property type="entry name" value="Zinc finger protein 568"/>
    <property type="match status" value="1"/>
</dbReference>
<evidence type="ECO:0000313" key="15">
    <source>
        <dbReference type="Proteomes" id="UP000694401"/>
    </source>
</evidence>
<keyword evidence="8" id="KW-0238">DNA-binding</keyword>
<evidence type="ECO:0000256" key="10">
    <source>
        <dbReference type="ARBA" id="ARBA00023242"/>
    </source>
</evidence>
<evidence type="ECO:0000256" key="1">
    <source>
        <dbReference type="ARBA" id="ARBA00004123"/>
    </source>
</evidence>
<evidence type="ECO:0000256" key="3">
    <source>
        <dbReference type="ARBA" id="ARBA00022723"/>
    </source>
</evidence>
<feature type="compositionally biased region" description="Polar residues" evidence="12">
    <location>
        <begin position="88"/>
        <end position="99"/>
    </location>
</feature>
<feature type="region of interest" description="Disordered" evidence="12">
    <location>
        <begin position="201"/>
        <end position="233"/>
    </location>
</feature>
<feature type="compositionally biased region" description="Polar residues" evidence="12">
    <location>
        <begin position="208"/>
        <end position="233"/>
    </location>
</feature>
<dbReference type="GO" id="GO:0000978">
    <property type="term" value="F:RNA polymerase II cis-regulatory region sequence-specific DNA binding"/>
    <property type="evidence" value="ECO:0007669"/>
    <property type="project" value="TreeGrafter"/>
</dbReference>
<evidence type="ECO:0000256" key="4">
    <source>
        <dbReference type="ARBA" id="ARBA00022737"/>
    </source>
</evidence>
<dbReference type="PANTHER" id="PTHR23226:SF405">
    <property type="entry name" value="GASTRULA ZINC FINGER PROTEIN XLCGF26.1-LIKE-RELATED"/>
    <property type="match status" value="1"/>
</dbReference>
<dbReference type="PANTHER" id="PTHR23226">
    <property type="entry name" value="ZINC FINGER AND SCAN DOMAIN-CONTAINING"/>
    <property type="match status" value="1"/>
</dbReference>
<dbReference type="Pfam" id="PF13912">
    <property type="entry name" value="zf-C2H2_6"/>
    <property type="match status" value="1"/>
</dbReference>
<evidence type="ECO:0000256" key="11">
    <source>
        <dbReference type="PROSITE-ProRule" id="PRU00042"/>
    </source>
</evidence>
<protein>
    <recommendedName>
        <fullName evidence="13">C2H2-type domain-containing protein</fullName>
    </recommendedName>
</protein>
<dbReference type="InterPro" id="IPR036236">
    <property type="entry name" value="Znf_C2H2_sf"/>
</dbReference>
<dbReference type="AlphaFoldDB" id="A0A8D2P964"/>
<evidence type="ECO:0000256" key="2">
    <source>
        <dbReference type="ARBA" id="ARBA00006991"/>
    </source>
</evidence>
<dbReference type="Pfam" id="PF00096">
    <property type="entry name" value="zf-C2H2"/>
    <property type="match status" value="3"/>
</dbReference>
<keyword evidence="3" id="KW-0479">Metal-binding</keyword>
<sequence length="233" mass="26131">FRAECSCLGGFLKDGLRGSPSHSLWHRGKSHPLLVLPLPDRELRMETREDKSPQQNLMDEAILSGSTRSRGRRGSKPIPGGSEEERSTQCQEGGQSFSRGSELVHEQLDDGEKPHKCLECGKSFTWRSQLIRHQKIHTGERPYECPQCGKRFQTSSSLLRHQQIHTEERPFRCPDCRKGFKHNSALVTHRRIHTGERPYECSECGKRFQTSPSAAPTAGRASSKTPTSSPTGA</sequence>
<dbReference type="SMART" id="SM00355">
    <property type="entry name" value="ZnF_C2H2"/>
    <property type="match status" value="3"/>
</dbReference>
<dbReference type="PROSITE" id="PS50157">
    <property type="entry name" value="ZINC_FINGER_C2H2_2"/>
    <property type="match status" value="3"/>
</dbReference>
<keyword evidence="10" id="KW-0539">Nucleus</keyword>
<keyword evidence="5 11" id="KW-0863">Zinc-finger</keyword>
<keyword evidence="7" id="KW-0805">Transcription regulation</keyword>
<dbReference type="FunFam" id="3.30.160.60:FF:000688">
    <property type="entry name" value="zinc finger protein 197 isoform X1"/>
    <property type="match status" value="1"/>
</dbReference>
<evidence type="ECO:0000256" key="9">
    <source>
        <dbReference type="ARBA" id="ARBA00023163"/>
    </source>
</evidence>
<dbReference type="PROSITE" id="PS00028">
    <property type="entry name" value="ZINC_FINGER_C2H2_1"/>
    <property type="match status" value="3"/>
</dbReference>
<dbReference type="InterPro" id="IPR013087">
    <property type="entry name" value="Znf_C2H2_type"/>
</dbReference>
<keyword evidence="9" id="KW-0804">Transcription</keyword>
<dbReference type="FunFam" id="3.30.160.60:FF:000710">
    <property type="entry name" value="Zinc finger protein 768"/>
    <property type="match status" value="1"/>
</dbReference>
<comment type="similarity">
    <text evidence="2">Belongs to the krueppel C2H2-type zinc-finger protein family.</text>
</comment>
<dbReference type="Ensembl" id="ENSZLMT00000008036.1">
    <property type="protein sequence ID" value="ENSZLMP00000007815.1"/>
    <property type="gene ID" value="ENSZLMG00000005525.1"/>
</dbReference>
<evidence type="ECO:0000256" key="6">
    <source>
        <dbReference type="ARBA" id="ARBA00022833"/>
    </source>
</evidence>
<evidence type="ECO:0000256" key="8">
    <source>
        <dbReference type="ARBA" id="ARBA00023125"/>
    </source>
</evidence>
<dbReference type="Gene3D" id="3.30.160.60">
    <property type="entry name" value="Classic Zinc Finger"/>
    <property type="match status" value="4"/>
</dbReference>
<dbReference type="SUPFAM" id="SSF57667">
    <property type="entry name" value="beta-beta-alpha zinc fingers"/>
    <property type="match status" value="2"/>
</dbReference>
<evidence type="ECO:0000256" key="12">
    <source>
        <dbReference type="SAM" id="MobiDB-lite"/>
    </source>
</evidence>
<dbReference type="GO" id="GO:0005634">
    <property type="term" value="C:nucleus"/>
    <property type="evidence" value="ECO:0007669"/>
    <property type="project" value="UniProtKB-SubCell"/>
</dbReference>
<name>A0A8D2P964_ZOSLA</name>